<comment type="caution">
    <text evidence="2">The sequence shown here is derived from an EMBL/GenBank/DDBJ whole genome shotgun (WGS) entry which is preliminary data.</text>
</comment>
<evidence type="ECO:0008006" key="4">
    <source>
        <dbReference type="Google" id="ProtNLM"/>
    </source>
</evidence>
<dbReference type="InterPro" id="IPR052778">
    <property type="entry name" value="Centrosome-WD_assoc"/>
</dbReference>
<dbReference type="PANTHER" id="PTHR16220:SF0">
    <property type="entry name" value="WD REPEAT-CONTAINING PROTEIN WRAP73"/>
    <property type="match status" value="1"/>
</dbReference>
<dbReference type="AlphaFoldDB" id="A0A9W8YE57"/>
<dbReference type="GO" id="GO:1990810">
    <property type="term" value="P:microtubule anchoring at mitotic spindle pole body"/>
    <property type="evidence" value="ECO:0007669"/>
    <property type="project" value="TreeGrafter"/>
</dbReference>
<evidence type="ECO:0000313" key="3">
    <source>
        <dbReference type="Proteomes" id="UP001140560"/>
    </source>
</evidence>
<organism evidence="2 3">
    <name type="scientific">Neocucurbitaria cava</name>
    <dbReference type="NCBI Taxonomy" id="798079"/>
    <lineage>
        <taxon>Eukaryota</taxon>
        <taxon>Fungi</taxon>
        <taxon>Dikarya</taxon>
        <taxon>Ascomycota</taxon>
        <taxon>Pezizomycotina</taxon>
        <taxon>Dothideomycetes</taxon>
        <taxon>Pleosporomycetidae</taxon>
        <taxon>Pleosporales</taxon>
        <taxon>Pleosporineae</taxon>
        <taxon>Cucurbitariaceae</taxon>
        <taxon>Neocucurbitaria</taxon>
    </lineage>
</organism>
<name>A0A9W8YE57_9PLEO</name>
<dbReference type="GO" id="GO:1990811">
    <property type="term" value="C:MWP complex"/>
    <property type="evidence" value="ECO:0007669"/>
    <property type="project" value="TreeGrafter"/>
</dbReference>
<protein>
    <recommendedName>
        <fullName evidence="4">WD40 repeat-like protein</fullName>
    </recommendedName>
</protein>
<evidence type="ECO:0000256" key="1">
    <source>
        <dbReference type="SAM" id="MobiDB-lite"/>
    </source>
</evidence>
<dbReference type="OrthoDB" id="308690at2759"/>
<reference evidence="2" key="1">
    <citation type="submission" date="2022-10" db="EMBL/GenBank/DDBJ databases">
        <title>Tapping the CABI collections for fungal endophytes: first genome assemblies for Collariella, Neodidymelliopsis, Ascochyta clinopodiicola, Didymella pomorum, Didymosphaeria variabile, Neocosmospora piperis and Neocucurbitaria cava.</title>
        <authorList>
            <person name="Hill R."/>
        </authorList>
    </citation>
    <scope>NUCLEOTIDE SEQUENCE</scope>
    <source>
        <strain evidence="2">IMI 356814</strain>
    </source>
</reference>
<gene>
    <name evidence="2" type="ORF">N0V83_003501</name>
</gene>
<feature type="compositionally biased region" description="Acidic residues" evidence="1">
    <location>
        <begin position="480"/>
        <end position="497"/>
    </location>
</feature>
<proteinExistence type="predicted"/>
<keyword evidence="3" id="KW-1185">Reference proteome</keyword>
<dbReference type="InterPro" id="IPR015943">
    <property type="entry name" value="WD40/YVTN_repeat-like_dom_sf"/>
</dbReference>
<dbReference type="Gene3D" id="2.130.10.10">
    <property type="entry name" value="YVTN repeat-like/Quinoprotein amine dehydrogenase"/>
    <property type="match status" value="1"/>
</dbReference>
<dbReference type="GO" id="GO:0005815">
    <property type="term" value="C:microtubule organizing center"/>
    <property type="evidence" value="ECO:0007669"/>
    <property type="project" value="TreeGrafter"/>
</dbReference>
<dbReference type="EMBL" id="JAPEUY010000005">
    <property type="protein sequence ID" value="KAJ4373208.1"/>
    <property type="molecule type" value="Genomic_DNA"/>
</dbReference>
<accession>A0A9W8YE57</accession>
<feature type="region of interest" description="Disordered" evidence="1">
    <location>
        <begin position="466"/>
        <end position="538"/>
    </location>
</feature>
<dbReference type="SUPFAM" id="SSF69322">
    <property type="entry name" value="Tricorn protease domain 2"/>
    <property type="match status" value="1"/>
</dbReference>
<evidence type="ECO:0000313" key="2">
    <source>
        <dbReference type="EMBL" id="KAJ4373208.1"/>
    </source>
</evidence>
<dbReference type="PANTHER" id="PTHR16220">
    <property type="entry name" value="WD REPEAT PROTEIN 8-RELATED"/>
    <property type="match status" value="1"/>
</dbReference>
<dbReference type="Proteomes" id="UP001140560">
    <property type="component" value="Unassembled WGS sequence"/>
</dbReference>
<sequence length="538" mass="59046">MERVEDVTRVYDLRDEKWNAVISNGSGGMGKNVHVEFGANEDQVLVWSDFNACLKIWCLNTGRAVEVRDPKFSGREGRGWGYRPSSSPRSSSSTRGRVLALLCRTSGTDVLLLLSSPTYALLSRTELPTTDAAGLKWSHDGRWLAIWDATSTGYKLCIYTADGHIYRTITREPSDSSVHEWDIDGLGIKTVEWVPGNQWLAVAGWDKRVRILSTRTFAPAVFLDHTQSIHLDTSAPVYTEGVDGQGRRSYALTPQAVTPPKAPLEKNETGLMKQGIGLVSFNRDSTLCATRDDATPSTVWVWDLRSLKPRAVLIQYAPVKSLLWHPNDASMLLIQTTHDAPVVYLYTAADFSSGSTAASASVSSHQASGMQQAPDILSLESHIHKPTPPPSGSSSSSIPTKWTAQWLLPTTHQDRDRRKPAFSLAHQQCCILVWPHGKDQMLRFDQNDDDGGEQSDDSLYDILTGRTPVPRLRDVGDGNDGGDEVEGDMDTEMEVDGYGDSVGGLDDTFREKRGRGGGAGAGERGQSVFDESGLDEMF</sequence>